<dbReference type="InterPro" id="IPR001608">
    <property type="entry name" value="Ala_racemase_N"/>
</dbReference>
<feature type="active site" description="Proton acceptor; specific for D-alanine" evidence="5">
    <location>
        <position position="36"/>
    </location>
</feature>
<dbReference type="EMBL" id="FNBX01000009">
    <property type="protein sequence ID" value="SDF62970.1"/>
    <property type="molecule type" value="Genomic_DNA"/>
</dbReference>
<comment type="pathway">
    <text evidence="5">Amino-acid biosynthesis; D-alanine biosynthesis; D-alanine from L-alanine: step 1/1.</text>
</comment>
<gene>
    <name evidence="9" type="ORF">SAMN05192586_10964</name>
</gene>
<evidence type="ECO:0000256" key="2">
    <source>
        <dbReference type="ARBA" id="ARBA00001933"/>
    </source>
</evidence>
<dbReference type="RefSeq" id="WP_092153691.1">
    <property type="nucleotide sequence ID" value="NZ_FNBX01000009.1"/>
</dbReference>
<dbReference type="SUPFAM" id="SSF51419">
    <property type="entry name" value="PLP-binding barrel"/>
    <property type="match status" value="1"/>
</dbReference>
<dbReference type="Pfam" id="PF01168">
    <property type="entry name" value="Ala_racemase_N"/>
    <property type="match status" value="1"/>
</dbReference>
<accession>A0A1G7MPC7</accession>
<dbReference type="InterPro" id="IPR000821">
    <property type="entry name" value="Ala_racemase"/>
</dbReference>
<comment type="catalytic activity">
    <reaction evidence="1 5">
        <text>L-alanine = D-alanine</text>
        <dbReference type="Rhea" id="RHEA:20249"/>
        <dbReference type="ChEBI" id="CHEBI:57416"/>
        <dbReference type="ChEBI" id="CHEBI:57972"/>
        <dbReference type="EC" id="5.1.1.1"/>
    </reaction>
</comment>
<sequence>MSECTFSPSVCHVDLGALRRNFARLGAPAALMPVIKSDAYGHGLVPVARTLAEAGARRFAVGTVAEGMALRDAGLRQKIVVLLGALDDVDWQGAAAQDLIPVVGSFTALEKAAAHCHAGRTLHVAVKCETGMGRLGFTQEELPQAVERLRGIQGLEPVMALSHLSCADTPGQEAYTRGQMERFAAMTATLRDAFPGLERSLANSAATIAWPEAHYDVCRPGIALYGGNPFAGTAWEGKGAALGLEWAMSVSAPVIQVRRLAAGQSVSYGRLFTAEAPATVAVVGIGYATGYARALSTRAVLLINGRRAPQVGRICMGMIMADVTGLPPVREGDAAWLVGGPAQPGERPVTAQDLADTLGTISYEVLCLLGATNPRLYG</sequence>
<protein>
    <recommendedName>
        <fullName evidence="5">Alanine racemase</fullName>
        <ecNumber evidence="5">5.1.1.1</ecNumber>
    </recommendedName>
</protein>
<keyword evidence="3 5" id="KW-0663">Pyridoxal phosphate</keyword>
<evidence type="ECO:0000256" key="7">
    <source>
        <dbReference type="PIRSR" id="PIRSR600821-52"/>
    </source>
</evidence>
<feature type="active site" description="Proton acceptor; specific for L-alanine" evidence="5">
    <location>
        <position position="268"/>
    </location>
</feature>
<organism evidence="9 10">
    <name type="scientific">Desulfovibrio legallii</name>
    <dbReference type="NCBI Taxonomy" id="571438"/>
    <lineage>
        <taxon>Bacteria</taxon>
        <taxon>Pseudomonadati</taxon>
        <taxon>Thermodesulfobacteriota</taxon>
        <taxon>Desulfovibrionia</taxon>
        <taxon>Desulfovibrionales</taxon>
        <taxon>Desulfovibrionaceae</taxon>
        <taxon>Desulfovibrio</taxon>
    </lineage>
</organism>
<dbReference type="NCBIfam" id="TIGR00492">
    <property type="entry name" value="alr"/>
    <property type="match status" value="1"/>
</dbReference>
<dbReference type="SMART" id="SM01005">
    <property type="entry name" value="Ala_racemase_C"/>
    <property type="match status" value="1"/>
</dbReference>
<keyword evidence="10" id="KW-1185">Reference proteome</keyword>
<dbReference type="Gene3D" id="2.40.37.10">
    <property type="entry name" value="Lyase, Ornithine Decarboxylase, Chain A, domain 1"/>
    <property type="match status" value="1"/>
</dbReference>
<feature type="binding site" evidence="5 7">
    <location>
        <position position="134"/>
    </location>
    <ligand>
        <name>substrate</name>
    </ligand>
</feature>
<dbReference type="PANTHER" id="PTHR30511">
    <property type="entry name" value="ALANINE RACEMASE"/>
    <property type="match status" value="1"/>
</dbReference>
<dbReference type="Proteomes" id="UP000199355">
    <property type="component" value="Unassembled WGS sequence"/>
</dbReference>
<dbReference type="EC" id="5.1.1.1" evidence="5"/>
<dbReference type="InterPro" id="IPR011079">
    <property type="entry name" value="Ala_racemase_C"/>
</dbReference>
<dbReference type="GO" id="GO:0030632">
    <property type="term" value="P:D-alanine biosynthetic process"/>
    <property type="evidence" value="ECO:0007669"/>
    <property type="project" value="UniProtKB-UniRule"/>
</dbReference>
<evidence type="ECO:0000313" key="10">
    <source>
        <dbReference type="Proteomes" id="UP000199355"/>
    </source>
</evidence>
<feature type="domain" description="Alanine racemase C-terminal" evidence="8">
    <location>
        <begin position="247"/>
        <end position="378"/>
    </location>
</feature>
<dbReference type="OrthoDB" id="9813814at2"/>
<dbReference type="GO" id="GO:0008784">
    <property type="term" value="F:alanine racemase activity"/>
    <property type="evidence" value="ECO:0007669"/>
    <property type="project" value="UniProtKB-UniRule"/>
</dbReference>
<dbReference type="CDD" id="cd00430">
    <property type="entry name" value="PLPDE_III_AR"/>
    <property type="match status" value="1"/>
</dbReference>
<dbReference type="InterPro" id="IPR009006">
    <property type="entry name" value="Ala_racemase/Decarboxylase_C"/>
</dbReference>
<evidence type="ECO:0000313" key="9">
    <source>
        <dbReference type="EMBL" id="SDF62970.1"/>
    </source>
</evidence>
<proteinExistence type="inferred from homology"/>
<reference evidence="10" key="1">
    <citation type="submission" date="2016-10" db="EMBL/GenBank/DDBJ databases">
        <authorList>
            <person name="Varghese N."/>
            <person name="Submissions S."/>
        </authorList>
    </citation>
    <scope>NUCLEOTIDE SEQUENCE [LARGE SCALE GENOMIC DNA]</scope>
    <source>
        <strain evidence="10">KHC7</strain>
    </source>
</reference>
<dbReference type="PANTHER" id="PTHR30511:SF0">
    <property type="entry name" value="ALANINE RACEMASE, CATABOLIC-RELATED"/>
    <property type="match status" value="1"/>
</dbReference>
<dbReference type="Gene3D" id="3.20.20.10">
    <property type="entry name" value="Alanine racemase"/>
    <property type="match status" value="1"/>
</dbReference>
<dbReference type="AlphaFoldDB" id="A0A1G7MPC7"/>
<comment type="similarity">
    <text evidence="5">Belongs to the alanine racemase family.</text>
</comment>
<dbReference type="SUPFAM" id="SSF50621">
    <property type="entry name" value="Alanine racemase C-terminal domain-like"/>
    <property type="match status" value="1"/>
</dbReference>
<dbReference type="STRING" id="571438.SAMN05192586_10964"/>
<comment type="cofactor">
    <cofactor evidence="2 5 6">
        <name>pyridoxal 5'-phosphate</name>
        <dbReference type="ChEBI" id="CHEBI:597326"/>
    </cofactor>
</comment>
<dbReference type="HAMAP" id="MF_01201">
    <property type="entry name" value="Ala_racemase"/>
    <property type="match status" value="1"/>
</dbReference>
<keyword evidence="4 5" id="KW-0413">Isomerase</keyword>
<evidence type="ECO:0000256" key="3">
    <source>
        <dbReference type="ARBA" id="ARBA00022898"/>
    </source>
</evidence>
<evidence type="ECO:0000256" key="6">
    <source>
        <dbReference type="PIRSR" id="PIRSR600821-50"/>
    </source>
</evidence>
<evidence type="ECO:0000256" key="4">
    <source>
        <dbReference type="ARBA" id="ARBA00023235"/>
    </source>
</evidence>
<comment type="function">
    <text evidence="5">Catalyzes the interconversion of L-alanine and D-alanine. May also act on other amino acids.</text>
</comment>
<dbReference type="FunFam" id="3.20.20.10:FF:000002">
    <property type="entry name" value="Alanine racemase"/>
    <property type="match status" value="1"/>
</dbReference>
<dbReference type="GO" id="GO:0005829">
    <property type="term" value="C:cytosol"/>
    <property type="evidence" value="ECO:0007669"/>
    <property type="project" value="TreeGrafter"/>
</dbReference>
<feature type="binding site" evidence="5 7">
    <location>
        <position position="316"/>
    </location>
    <ligand>
        <name>substrate</name>
    </ligand>
</feature>
<dbReference type="GO" id="GO:0030170">
    <property type="term" value="F:pyridoxal phosphate binding"/>
    <property type="evidence" value="ECO:0007669"/>
    <property type="project" value="UniProtKB-UniRule"/>
</dbReference>
<dbReference type="InterPro" id="IPR020622">
    <property type="entry name" value="Ala_racemase_pyridoxalP-BS"/>
</dbReference>
<feature type="modified residue" description="N6-(pyridoxal phosphate)lysine" evidence="5 6">
    <location>
        <position position="36"/>
    </location>
</feature>
<evidence type="ECO:0000259" key="8">
    <source>
        <dbReference type="SMART" id="SM01005"/>
    </source>
</evidence>
<name>A0A1G7MPC7_9BACT</name>
<evidence type="ECO:0000256" key="1">
    <source>
        <dbReference type="ARBA" id="ARBA00000316"/>
    </source>
</evidence>
<dbReference type="Pfam" id="PF00842">
    <property type="entry name" value="Ala_racemase_C"/>
    <property type="match status" value="1"/>
</dbReference>
<dbReference type="PROSITE" id="PS00395">
    <property type="entry name" value="ALANINE_RACEMASE"/>
    <property type="match status" value="1"/>
</dbReference>
<dbReference type="PRINTS" id="PR00992">
    <property type="entry name" value="ALARACEMASE"/>
</dbReference>
<evidence type="ECO:0000256" key="5">
    <source>
        <dbReference type="HAMAP-Rule" id="MF_01201"/>
    </source>
</evidence>
<dbReference type="UniPathway" id="UPA00042">
    <property type="reaction ID" value="UER00497"/>
</dbReference>
<dbReference type="InterPro" id="IPR029066">
    <property type="entry name" value="PLP-binding_barrel"/>
</dbReference>